<evidence type="ECO:0000313" key="2">
    <source>
        <dbReference type="Proteomes" id="UP001295444"/>
    </source>
</evidence>
<name>A0AAD1WK20_PELCU</name>
<dbReference type="Proteomes" id="UP001295444">
    <property type="component" value="Chromosome 08"/>
</dbReference>
<protein>
    <submittedName>
        <fullName evidence="1">Uncharacterized protein</fullName>
    </submittedName>
</protein>
<proteinExistence type="predicted"/>
<sequence length="81" mass="8861">SKRMASCPIDPSLDTVVVHHCLAEKGHLQCCTCLDPHGAGNKGQEYINIDSLLDINECMFFAVLMGCEPCDRESGTNMMTN</sequence>
<feature type="non-terminal residue" evidence="1">
    <location>
        <position position="81"/>
    </location>
</feature>
<dbReference type="AlphaFoldDB" id="A0AAD1WK20"/>
<gene>
    <name evidence="1" type="ORF">PECUL_23A020649</name>
</gene>
<evidence type="ECO:0000313" key="1">
    <source>
        <dbReference type="EMBL" id="CAH2311522.1"/>
    </source>
</evidence>
<organism evidence="1 2">
    <name type="scientific">Pelobates cultripes</name>
    <name type="common">Western spadefoot toad</name>
    <dbReference type="NCBI Taxonomy" id="61616"/>
    <lineage>
        <taxon>Eukaryota</taxon>
        <taxon>Metazoa</taxon>
        <taxon>Chordata</taxon>
        <taxon>Craniata</taxon>
        <taxon>Vertebrata</taxon>
        <taxon>Euteleostomi</taxon>
        <taxon>Amphibia</taxon>
        <taxon>Batrachia</taxon>
        <taxon>Anura</taxon>
        <taxon>Pelobatoidea</taxon>
        <taxon>Pelobatidae</taxon>
        <taxon>Pelobates</taxon>
    </lineage>
</organism>
<feature type="non-terminal residue" evidence="1">
    <location>
        <position position="1"/>
    </location>
</feature>
<reference evidence="1" key="1">
    <citation type="submission" date="2022-03" db="EMBL/GenBank/DDBJ databases">
        <authorList>
            <person name="Alioto T."/>
            <person name="Alioto T."/>
            <person name="Gomez Garrido J."/>
        </authorList>
    </citation>
    <scope>NUCLEOTIDE SEQUENCE</scope>
</reference>
<accession>A0AAD1WK20</accession>
<dbReference type="EMBL" id="OW240919">
    <property type="protein sequence ID" value="CAH2311522.1"/>
    <property type="molecule type" value="Genomic_DNA"/>
</dbReference>
<keyword evidence="2" id="KW-1185">Reference proteome</keyword>